<comment type="caution">
    <text evidence="1">The sequence shown here is derived from an EMBL/GenBank/DDBJ whole genome shotgun (WGS) entry which is preliminary data.</text>
</comment>
<evidence type="ECO:0000313" key="2">
    <source>
        <dbReference type="Proteomes" id="UP000789396"/>
    </source>
</evidence>
<accession>A0A9N9K1R7</accession>
<reference evidence="1" key="1">
    <citation type="submission" date="2021-06" db="EMBL/GenBank/DDBJ databases">
        <authorList>
            <person name="Kallberg Y."/>
            <person name="Tangrot J."/>
            <person name="Rosling A."/>
        </authorList>
    </citation>
    <scope>NUCLEOTIDE SEQUENCE</scope>
    <source>
        <strain evidence="1">IN212</strain>
    </source>
</reference>
<feature type="non-terminal residue" evidence="1">
    <location>
        <position position="165"/>
    </location>
</feature>
<keyword evidence="2" id="KW-1185">Reference proteome</keyword>
<name>A0A9N9K1R7_9GLOM</name>
<organism evidence="1 2">
    <name type="scientific">Racocetra fulgida</name>
    <dbReference type="NCBI Taxonomy" id="60492"/>
    <lineage>
        <taxon>Eukaryota</taxon>
        <taxon>Fungi</taxon>
        <taxon>Fungi incertae sedis</taxon>
        <taxon>Mucoromycota</taxon>
        <taxon>Glomeromycotina</taxon>
        <taxon>Glomeromycetes</taxon>
        <taxon>Diversisporales</taxon>
        <taxon>Gigasporaceae</taxon>
        <taxon>Racocetra</taxon>
    </lineage>
</organism>
<feature type="non-terminal residue" evidence="1">
    <location>
        <position position="1"/>
    </location>
</feature>
<gene>
    <name evidence="1" type="ORF">RFULGI_LOCUS18319</name>
</gene>
<dbReference type="OrthoDB" id="2404512at2759"/>
<evidence type="ECO:0000313" key="1">
    <source>
        <dbReference type="EMBL" id="CAG8806811.1"/>
    </source>
</evidence>
<dbReference type="Proteomes" id="UP000789396">
    <property type="component" value="Unassembled WGS sequence"/>
</dbReference>
<dbReference type="EMBL" id="CAJVPZ010079200">
    <property type="protein sequence ID" value="CAG8806811.1"/>
    <property type="molecule type" value="Genomic_DNA"/>
</dbReference>
<sequence length="165" mass="19243">NYFISQESQYKEKLLVEMQKNGENLPLFNKLREENNVLKSFIEGYKLGQEKGKLTVPDQSLKERNINQTHNTIKTQADILQNVRSENETEKLIGKIIYAKDMKDYQADFGVIVATCYRQPLIKPYPQKNIFFTDSENFAFAGQVARLLISQKYKLESGKIKKEQR</sequence>
<dbReference type="AlphaFoldDB" id="A0A9N9K1R7"/>
<protein>
    <submittedName>
        <fullName evidence="1">19409_t:CDS:1</fullName>
    </submittedName>
</protein>
<proteinExistence type="predicted"/>